<proteinExistence type="inferred from homology"/>
<gene>
    <name evidence="5" type="ORF">R3Q16_28745</name>
</gene>
<comment type="caution">
    <text evidence="5">The sequence shown here is derived from an EMBL/GenBank/DDBJ whole genome shotgun (WGS) entry which is preliminary data.</text>
</comment>
<comment type="subcellular location">
    <subcellularLocation>
        <location evidence="1">Cell envelope</location>
    </subcellularLocation>
</comment>
<dbReference type="Gene3D" id="3.40.50.2300">
    <property type="match status" value="2"/>
</dbReference>
<dbReference type="PANTHER" id="PTHR30036:SF7">
    <property type="entry name" value="ABC TRANSPORTER PERIPLASMIC-BINDING PROTEIN YPHF"/>
    <property type="match status" value="1"/>
</dbReference>
<dbReference type="RefSeq" id="WP_317545081.1">
    <property type="nucleotide sequence ID" value="NZ_JAWLKB010000021.1"/>
</dbReference>
<dbReference type="EMBL" id="JAWLKB010000021">
    <property type="protein sequence ID" value="MDV6270625.1"/>
    <property type="molecule type" value="Genomic_DNA"/>
</dbReference>
<dbReference type="Proteomes" id="UP001185927">
    <property type="component" value="Unassembled WGS sequence"/>
</dbReference>
<protein>
    <submittedName>
        <fullName evidence="5">Substrate-binding domain-containing protein</fullName>
    </submittedName>
</protein>
<evidence type="ECO:0000313" key="6">
    <source>
        <dbReference type="Proteomes" id="UP001185927"/>
    </source>
</evidence>
<evidence type="ECO:0000256" key="2">
    <source>
        <dbReference type="ARBA" id="ARBA00007639"/>
    </source>
</evidence>
<evidence type="ECO:0000256" key="3">
    <source>
        <dbReference type="SAM" id="SignalP"/>
    </source>
</evidence>
<evidence type="ECO:0000256" key="1">
    <source>
        <dbReference type="ARBA" id="ARBA00004196"/>
    </source>
</evidence>
<dbReference type="PROSITE" id="PS51257">
    <property type="entry name" value="PROKAR_LIPOPROTEIN"/>
    <property type="match status" value="1"/>
</dbReference>
<evidence type="ECO:0000259" key="4">
    <source>
        <dbReference type="Pfam" id="PF13407"/>
    </source>
</evidence>
<organism evidence="5 6">
    <name type="scientific">Rhodococcus globerulus</name>
    <dbReference type="NCBI Taxonomy" id="33008"/>
    <lineage>
        <taxon>Bacteria</taxon>
        <taxon>Bacillati</taxon>
        <taxon>Actinomycetota</taxon>
        <taxon>Actinomycetes</taxon>
        <taxon>Mycobacteriales</taxon>
        <taxon>Nocardiaceae</taxon>
        <taxon>Rhodococcus</taxon>
    </lineage>
</organism>
<keyword evidence="3" id="KW-0732">Signal</keyword>
<dbReference type="SUPFAM" id="SSF53822">
    <property type="entry name" value="Periplasmic binding protein-like I"/>
    <property type="match status" value="1"/>
</dbReference>
<feature type="domain" description="Periplasmic binding protein" evidence="4">
    <location>
        <begin position="122"/>
        <end position="380"/>
    </location>
</feature>
<name>A0ABU4C2A2_RHOGO</name>
<accession>A0ABU4C2A2</accession>
<feature type="signal peptide" evidence="3">
    <location>
        <begin position="1"/>
        <end position="36"/>
    </location>
</feature>
<feature type="chain" id="PRO_5045411314" evidence="3">
    <location>
        <begin position="37"/>
        <end position="425"/>
    </location>
</feature>
<keyword evidence="6" id="KW-1185">Reference proteome</keyword>
<dbReference type="PANTHER" id="PTHR30036">
    <property type="entry name" value="D-XYLOSE-BINDING PERIPLASMIC PROTEIN"/>
    <property type="match status" value="1"/>
</dbReference>
<reference evidence="5 6" key="1">
    <citation type="submission" date="2023-10" db="EMBL/GenBank/DDBJ databases">
        <title>Development of a sustainable strategy for remediation of hydrocarbon-contaminated territories based on the waste exchange concept.</title>
        <authorList>
            <person name="Krivoruchko A."/>
        </authorList>
    </citation>
    <scope>NUCLEOTIDE SEQUENCE [LARGE SCALE GENOMIC DNA]</scope>
    <source>
        <strain evidence="5 6">IEGM 1203</strain>
    </source>
</reference>
<comment type="similarity">
    <text evidence="2">Belongs to the bacterial solute-binding protein 2 family.</text>
</comment>
<sequence length="425" mass="44925">MKITTLRPRARTTTACIAAATALALLTACGSSSGGAANGSGPSEDYRITPAAVSADQTDAVLEKAFLTPDIKAADLDPIIVESLNDMSRDFSSDQISTALSCMDQPTCKIGEGNQTLAILDGAGGDLWRHITRAAITLHATAYPNIGTVMYLQADGNLQTMQAQLRTLVTRKVTGIVSYDDFGPAMTAAFQQATSAGIPVSVYGGTPGPDAVNAVLTQVQSDFCDDGYQMAEATQKIIGDKGNVAFFTGTPGNPQGAGWQKCAEEWFAKNTPEIKVVNKSNTSWTEGGATTATSALISTGQKVDAVLYDYAKQSVNIVQAYKQARVDVPAQITWTSDNSLLKMWEEDQKSDKPWGLAYSSSINYEGNIALTALMNHLAGDKVPAQLTFPMPFVSAKMGDYNPQEPPNGPGPTVMPAEMLSKVLAG</sequence>
<dbReference type="InterPro" id="IPR025997">
    <property type="entry name" value="SBP_2_dom"/>
</dbReference>
<evidence type="ECO:0000313" key="5">
    <source>
        <dbReference type="EMBL" id="MDV6270625.1"/>
    </source>
</evidence>
<dbReference type="Pfam" id="PF13407">
    <property type="entry name" value="Peripla_BP_4"/>
    <property type="match status" value="1"/>
</dbReference>
<dbReference type="InterPro" id="IPR050555">
    <property type="entry name" value="Bact_Solute-Bind_Prot2"/>
</dbReference>
<dbReference type="InterPro" id="IPR028082">
    <property type="entry name" value="Peripla_BP_I"/>
</dbReference>